<dbReference type="SUPFAM" id="SSF50370">
    <property type="entry name" value="Ricin B-like lectins"/>
    <property type="match status" value="1"/>
</dbReference>
<dbReference type="EMBL" id="NBII01000002">
    <property type="protein sequence ID" value="PAV22746.1"/>
    <property type="molecule type" value="Genomic_DNA"/>
</dbReference>
<feature type="compositionally biased region" description="Pro residues" evidence="1">
    <location>
        <begin position="10"/>
        <end position="21"/>
    </location>
</feature>
<comment type="caution">
    <text evidence="2">The sequence shown here is derived from an EMBL/GenBank/DDBJ whole genome shotgun (WGS) entry which is preliminary data.</text>
</comment>
<accession>A0A286UT16</accession>
<dbReference type="AlphaFoldDB" id="A0A286UT16"/>
<evidence type="ECO:0000313" key="2">
    <source>
        <dbReference type="EMBL" id="PAV22746.1"/>
    </source>
</evidence>
<name>A0A286UT16_9AGAM</name>
<evidence type="ECO:0000256" key="1">
    <source>
        <dbReference type="SAM" id="MobiDB-lite"/>
    </source>
</evidence>
<dbReference type="OrthoDB" id="9895617at2759"/>
<evidence type="ECO:0000313" key="3">
    <source>
        <dbReference type="Proteomes" id="UP000217199"/>
    </source>
</evidence>
<sequence>MSSSDSTLPSSPPRNPPPYSPPTSGAQVNFGFPPGYFVIRSVATGRLLDVEFDSVEDGSGVILWPEKESSLVEGFRMPEADNQVFFIDTAGALCSRHSGHAIDIEDGRLVLRHRRPVLHPYPNAFSHPLPQFWYSSSTKQIFIRFQCDPSYSQSSTSNAWRQRSYLLSSVPLRRPRTILDDASDAITSVFAGPLSPITSIFGASARSSTVQEVYNSDIDLREDEVLEEDRGEGEEVDDSPELRRDVRVIAVGEHETGLTELTKRRRAWEVLPLRRTRVNYQR</sequence>
<feature type="region of interest" description="Disordered" evidence="1">
    <location>
        <begin position="1"/>
        <end position="25"/>
    </location>
</feature>
<dbReference type="Proteomes" id="UP000217199">
    <property type="component" value="Unassembled WGS sequence"/>
</dbReference>
<protein>
    <submittedName>
        <fullName evidence="2">WD40 domain containing protein</fullName>
    </submittedName>
</protein>
<dbReference type="InParanoid" id="A0A286UT16"/>
<dbReference type="STRING" id="2282107.A0A286UT16"/>
<keyword evidence="3" id="KW-1185">Reference proteome</keyword>
<dbReference type="Gene3D" id="2.80.10.50">
    <property type="match status" value="1"/>
</dbReference>
<reference evidence="2 3" key="1">
    <citation type="journal article" date="2017" name="Mol. Ecol.">
        <title>Comparative and population genomic landscape of Phellinus noxius: A hypervariable fungus causing root rot in trees.</title>
        <authorList>
            <person name="Chung C.L."/>
            <person name="Lee T.J."/>
            <person name="Akiba M."/>
            <person name="Lee H.H."/>
            <person name="Kuo T.H."/>
            <person name="Liu D."/>
            <person name="Ke H.M."/>
            <person name="Yokoi T."/>
            <person name="Roa M.B."/>
            <person name="Lu M.J."/>
            <person name="Chang Y.Y."/>
            <person name="Ann P.J."/>
            <person name="Tsai J.N."/>
            <person name="Chen C.Y."/>
            <person name="Tzean S.S."/>
            <person name="Ota Y."/>
            <person name="Hattori T."/>
            <person name="Sahashi N."/>
            <person name="Liou R.F."/>
            <person name="Kikuchi T."/>
            <person name="Tsai I.J."/>
        </authorList>
    </citation>
    <scope>NUCLEOTIDE SEQUENCE [LARGE SCALE GENOMIC DNA]</scope>
    <source>
        <strain evidence="2 3">FFPRI411160</strain>
    </source>
</reference>
<gene>
    <name evidence="2" type="ORF">PNOK_0270300</name>
</gene>
<dbReference type="InterPro" id="IPR035992">
    <property type="entry name" value="Ricin_B-like_lectins"/>
</dbReference>
<organism evidence="2 3">
    <name type="scientific">Pyrrhoderma noxium</name>
    <dbReference type="NCBI Taxonomy" id="2282107"/>
    <lineage>
        <taxon>Eukaryota</taxon>
        <taxon>Fungi</taxon>
        <taxon>Dikarya</taxon>
        <taxon>Basidiomycota</taxon>
        <taxon>Agaricomycotina</taxon>
        <taxon>Agaricomycetes</taxon>
        <taxon>Hymenochaetales</taxon>
        <taxon>Hymenochaetaceae</taxon>
        <taxon>Pyrrhoderma</taxon>
    </lineage>
</organism>
<proteinExistence type="predicted"/>